<evidence type="ECO:0000256" key="5">
    <source>
        <dbReference type="SAM" id="Phobius"/>
    </source>
</evidence>
<dbReference type="EMBL" id="JAKLMC020000010">
    <property type="protein sequence ID" value="KAK5953807.1"/>
    <property type="molecule type" value="Genomic_DNA"/>
</dbReference>
<feature type="transmembrane region" description="Helical" evidence="5">
    <location>
        <begin position="20"/>
        <end position="37"/>
    </location>
</feature>
<organism evidence="7 8">
    <name type="scientific">Knufia fluminis</name>
    <dbReference type="NCBI Taxonomy" id="191047"/>
    <lineage>
        <taxon>Eukaryota</taxon>
        <taxon>Fungi</taxon>
        <taxon>Dikarya</taxon>
        <taxon>Ascomycota</taxon>
        <taxon>Pezizomycotina</taxon>
        <taxon>Eurotiomycetes</taxon>
        <taxon>Chaetothyriomycetidae</taxon>
        <taxon>Chaetothyriales</taxon>
        <taxon>Trichomeriaceae</taxon>
        <taxon>Knufia</taxon>
    </lineage>
</organism>
<evidence type="ECO:0000256" key="3">
    <source>
        <dbReference type="ARBA" id="ARBA00022989"/>
    </source>
</evidence>
<evidence type="ECO:0000256" key="4">
    <source>
        <dbReference type="ARBA" id="ARBA00023136"/>
    </source>
</evidence>
<accession>A0AAN8I495</accession>
<evidence type="ECO:0000256" key="1">
    <source>
        <dbReference type="ARBA" id="ARBA00004141"/>
    </source>
</evidence>
<feature type="transmembrane region" description="Helical" evidence="5">
    <location>
        <begin position="272"/>
        <end position="290"/>
    </location>
</feature>
<feature type="transmembrane region" description="Helical" evidence="5">
    <location>
        <begin position="106"/>
        <end position="123"/>
    </location>
</feature>
<keyword evidence="8" id="KW-1185">Reference proteome</keyword>
<dbReference type="PANTHER" id="PTHR10783:SF46">
    <property type="entry name" value="PROTEIN ERD1 HOMOLOG 2"/>
    <property type="match status" value="1"/>
</dbReference>
<dbReference type="Proteomes" id="UP001316803">
    <property type="component" value="Unassembled WGS sequence"/>
</dbReference>
<sequence length="407" mass="47088">MDGDPKVEPELDSFSRILPLPYRVAIILVCGIWAWGLNLHYLHLVRIDVPALIRYSSRLSPAQRHVAHHQSTYRLATFLSVPLAISLIFFWTITGGNRQTVAEWQILPQSYLIFFVICFIVPIQRMSHSGRSRFVQTFKRVSIGGLAQVQDGKFGDILLADVLTSYAKVLGDLFVSTCMLLSSKTTSTSKPDRGCGGQYLVPLVISIPSIIRLRQCLIEYVRVQRNRTPESGWGGQHLANALKYSSAFPVVVLSAIQRNYDPKKFNMSETGLFRLWLLFVFINSFYSFYWDVAKDWDLSLFSSARERNDPEHPWGLRRNRYFHAKQMYYTAIVIDFFLRCTWSVKLSPHLDHFNDLEGGIFLMEFLEVIRRWMWIFFRVETEWVRNNKGPAPDDILLGEFAPKIDED</sequence>
<proteinExistence type="predicted"/>
<keyword evidence="2 5" id="KW-0812">Transmembrane</keyword>
<dbReference type="PANTHER" id="PTHR10783">
    <property type="entry name" value="XENOTROPIC AND POLYTROPIC RETROVIRUS RECEPTOR 1-RELATED"/>
    <property type="match status" value="1"/>
</dbReference>
<dbReference type="AlphaFoldDB" id="A0AAN8I495"/>
<reference evidence="7 8" key="1">
    <citation type="submission" date="2022-12" db="EMBL/GenBank/DDBJ databases">
        <title>Genomic features and morphological characterization of a novel Knufia sp. strain isolated from spacecraft assembly facility.</title>
        <authorList>
            <person name="Teixeira M."/>
            <person name="Chander A.M."/>
            <person name="Stajich J.E."/>
            <person name="Venkateswaran K."/>
        </authorList>
    </citation>
    <scope>NUCLEOTIDE SEQUENCE [LARGE SCALE GENOMIC DNA]</scope>
    <source>
        <strain evidence="7 8">FJI-L2-BK-P2</strain>
    </source>
</reference>
<evidence type="ECO:0000259" key="6">
    <source>
        <dbReference type="PROSITE" id="PS51380"/>
    </source>
</evidence>
<gene>
    <name evidence="7" type="primary">ERD1</name>
    <name evidence="7" type="ORF">OHC33_005076</name>
</gene>
<comment type="subcellular location">
    <subcellularLocation>
        <location evidence="1">Membrane</location>
        <topology evidence="1">Multi-pass membrane protein</topology>
    </subcellularLocation>
</comment>
<evidence type="ECO:0000313" key="7">
    <source>
        <dbReference type="EMBL" id="KAK5953807.1"/>
    </source>
</evidence>
<dbReference type="Pfam" id="PF03124">
    <property type="entry name" value="EXS"/>
    <property type="match status" value="1"/>
</dbReference>
<evidence type="ECO:0000256" key="2">
    <source>
        <dbReference type="ARBA" id="ARBA00022692"/>
    </source>
</evidence>
<comment type="caution">
    <text evidence="7">The sequence shown here is derived from an EMBL/GenBank/DDBJ whole genome shotgun (WGS) entry which is preliminary data.</text>
</comment>
<dbReference type="PROSITE" id="PS51380">
    <property type="entry name" value="EXS"/>
    <property type="match status" value="1"/>
</dbReference>
<feature type="transmembrane region" description="Helical" evidence="5">
    <location>
        <begin position="73"/>
        <end position="94"/>
    </location>
</feature>
<dbReference type="GO" id="GO:0005737">
    <property type="term" value="C:cytoplasm"/>
    <property type="evidence" value="ECO:0007669"/>
    <property type="project" value="TreeGrafter"/>
</dbReference>
<name>A0AAN8I495_9EURO</name>
<feature type="domain" description="EXS" evidence="6">
    <location>
        <begin position="192"/>
        <end position="407"/>
    </location>
</feature>
<dbReference type="InterPro" id="IPR004342">
    <property type="entry name" value="EXS_C"/>
</dbReference>
<evidence type="ECO:0000313" key="8">
    <source>
        <dbReference type="Proteomes" id="UP001316803"/>
    </source>
</evidence>
<dbReference type="GO" id="GO:0016020">
    <property type="term" value="C:membrane"/>
    <property type="evidence" value="ECO:0007669"/>
    <property type="project" value="UniProtKB-SubCell"/>
</dbReference>
<keyword evidence="4 5" id="KW-0472">Membrane</keyword>
<keyword evidence="3 5" id="KW-1133">Transmembrane helix</keyword>
<protein>
    <submittedName>
        <fullName evidence="7">Protein-ER retention protein</fullName>
    </submittedName>
</protein>